<organism evidence="2 3">
    <name type="scientific">Tetrabaena socialis</name>
    <dbReference type="NCBI Taxonomy" id="47790"/>
    <lineage>
        <taxon>Eukaryota</taxon>
        <taxon>Viridiplantae</taxon>
        <taxon>Chlorophyta</taxon>
        <taxon>core chlorophytes</taxon>
        <taxon>Chlorophyceae</taxon>
        <taxon>CS clade</taxon>
        <taxon>Chlamydomonadales</taxon>
        <taxon>Tetrabaenaceae</taxon>
        <taxon>Tetrabaena</taxon>
    </lineage>
</organism>
<keyword evidence="1" id="KW-0812">Transmembrane</keyword>
<dbReference type="AlphaFoldDB" id="A0A2J7ZFT3"/>
<reference evidence="2 3" key="1">
    <citation type="journal article" date="2017" name="Mol. Biol. Evol.">
        <title>The 4-celled Tetrabaena socialis nuclear genome reveals the essential components for genetic control of cell number at the origin of multicellularity in the volvocine lineage.</title>
        <authorList>
            <person name="Featherston J."/>
            <person name="Arakaki Y."/>
            <person name="Hanschen E.R."/>
            <person name="Ferris P.J."/>
            <person name="Michod R.E."/>
            <person name="Olson B.J.S.C."/>
            <person name="Nozaki H."/>
            <person name="Durand P.M."/>
        </authorList>
    </citation>
    <scope>NUCLEOTIDE SEQUENCE [LARGE SCALE GENOMIC DNA]</scope>
    <source>
        <strain evidence="2 3">NIES-571</strain>
    </source>
</reference>
<feature type="transmembrane region" description="Helical" evidence="1">
    <location>
        <begin position="16"/>
        <end position="36"/>
    </location>
</feature>
<gene>
    <name evidence="2" type="ORF">TSOC_015094</name>
</gene>
<sequence>MEAAVSVRTWRTDGEVPGISLPCLLLGCTGALMAVYQPLVGPWGVLGGLVGGALSGVLAYDILWLMRIVLAFALALGVGTWKVVTWAPRMLWRVLSVAAALVVGTADAAEYQAPC</sequence>
<dbReference type="OrthoDB" id="547870at2759"/>
<protein>
    <submittedName>
        <fullName evidence="2">Uncharacterized protein</fullName>
    </submittedName>
</protein>
<evidence type="ECO:0000313" key="3">
    <source>
        <dbReference type="Proteomes" id="UP000236333"/>
    </source>
</evidence>
<evidence type="ECO:0000313" key="2">
    <source>
        <dbReference type="EMBL" id="PNG99135.1"/>
    </source>
</evidence>
<name>A0A2J7ZFT3_9CHLO</name>
<keyword evidence="1" id="KW-1133">Transmembrane helix</keyword>
<proteinExistence type="predicted"/>
<keyword evidence="3" id="KW-1185">Reference proteome</keyword>
<evidence type="ECO:0000256" key="1">
    <source>
        <dbReference type="SAM" id="Phobius"/>
    </source>
</evidence>
<dbReference type="Proteomes" id="UP000236333">
    <property type="component" value="Unassembled WGS sequence"/>
</dbReference>
<comment type="caution">
    <text evidence="2">The sequence shown here is derived from an EMBL/GenBank/DDBJ whole genome shotgun (WGS) entry which is preliminary data.</text>
</comment>
<dbReference type="EMBL" id="PGGS01003980">
    <property type="protein sequence ID" value="PNG99135.1"/>
    <property type="molecule type" value="Genomic_DNA"/>
</dbReference>
<feature type="transmembrane region" description="Helical" evidence="1">
    <location>
        <begin position="65"/>
        <end position="84"/>
    </location>
</feature>
<keyword evidence="1" id="KW-0472">Membrane</keyword>
<accession>A0A2J7ZFT3</accession>